<dbReference type="PATRIC" id="fig|645517.4.peg.1053"/>
<dbReference type="UniPathway" id="UPA00251">
    <property type="reaction ID" value="UER00319"/>
</dbReference>
<dbReference type="EC" id="2.5.1.61" evidence="8"/>
<dbReference type="SUPFAM" id="SSF54782">
    <property type="entry name" value="Porphobilinogen deaminase (hydroxymethylbilane synthase), C-terminal domain"/>
    <property type="match status" value="1"/>
</dbReference>
<dbReference type="NCBIfam" id="TIGR00212">
    <property type="entry name" value="hemC"/>
    <property type="match status" value="1"/>
</dbReference>
<organism evidence="11 12">
    <name type="scientific">Paraurantiacibacter namhicola</name>
    <dbReference type="NCBI Taxonomy" id="645517"/>
    <lineage>
        <taxon>Bacteria</taxon>
        <taxon>Pseudomonadati</taxon>
        <taxon>Pseudomonadota</taxon>
        <taxon>Alphaproteobacteria</taxon>
        <taxon>Sphingomonadales</taxon>
        <taxon>Erythrobacteraceae</taxon>
        <taxon>Paraurantiacibacter</taxon>
    </lineage>
</organism>
<proteinExistence type="inferred from homology"/>
<feature type="domain" description="Porphobilinogen deaminase C-terminal" evidence="10">
    <location>
        <begin position="231"/>
        <end position="299"/>
    </location>
</feature>
<dbReference type="KEGG" id="anh:A6F65_01058"/>
<dbReference type="Gene3D" id="3.40.190.10">
    <property type="entry name" value="Periplasmic binding protein-like II"/>
    <property type="match status" value="2"/>
</dbReference>
<name>A0A1C7D7F5_9SPHN</name>
<keyword evidence="6 8" id="KW-0627">Porphyrin biosynthesis</keyword>
<dbReference type="SUPFAM" id="SSF53850">
    <property type="entry name" value="Periplasmic binding protein-like II"/>
    <property type="match status" value="1"/>
</dbReference>
<feature type="domain" description="Porphobilinogen deaminase N-terminal" evidence="9">
    <location>
        <begin position="11"/>
        <end position="217"/>
    </location>
</feature>
<dbReference type="PIRSF" id="PIRSF001438">
    <property type="entry name" value="4pyrrol_synth_OHMeBilane_synth"/>
    <property type="match status" value="1"/>
</dbReference>
<dbReference type="GO" id="GO:0004418">
    <property type="term" value="F:hydroxymethylbilane synthase activity"/>
    <property type="evidence" value="ECO:0007669"/>
    <property type="project" value="UniProtKB-UniRule"/>
</dbReference>
<evidence type="ECO:0000256" key="6">
    <source>
        <dbReference type="ARBA" id="ARBA00023244"/>
    </source>
</evidence>
<comment type="cofactor">
    <cofactor evidence="8">
        <name>dipyrromethane</name>
        <dbReference type="ChEBI" id="CHEBI:60342"/>
    </cofactor>
    <text evidence="8">Binds 1 dipyrromethane group covalently.</text>
</comment>
<evidence type="ECO:0000256" key="4">
    <source>
        <dbReference type="ARBA" id="ARBA00011245"/>
    </source>
</evidence>
<reference evidence="11 12" key="1">
    <citation type="submission" date="2016-07" db="EMBL/GenBank/DDBJ databases">
        <title>Complete genome sequence of Altererythrobacter namhicola JCM 16345T, containing esterase-encoding genes.</title>
        <authorList>
            <person name="Cheng H."/>
            <person name="Wu Y.-H."/>
            <person name="Jian S.-L."/>
            <person name="Huo Y.-Y."/>
            <person name="Wang C.-S."/>
            <person name="Xu X.-W."/>
        </authorList>
    </citation>
    <scope>NUCLEOTIDE SEQUENCE [LARGE SCALE GENOMIC DNA]</scope>
    <source>
        <strain evidence="11 12">JCM 16345</strain>
    </source>
</reference>
<dbReference type="GO" id="GO:0005737">
    <property type="term" value="C:cytoplasm"/>
    <property type="evidence" value="ECO:0007669"/>
    <property type="project" value="UniProtKB-UniRule"/>
</dbReference>
<evidence type="ECO:0000259" key="10">
    <source>
        <dbReference type="Pfam" id="PF03900"/>
    </source>
</evidence>
<dbReference type="InterPro" id="IPR000860">
    <property type="entry name" value="HemC"/>
</dbReference>
<comment type="catalytic activity">
    <reaction evidence="7 8">
        <text>4 porphobilinogen + H2O = hydroxymethylbilane + 4 NH4(+)</text>
        <dbReference type="Rhea" id="RHEA:13185"/>
        <dbReference type="ChEBI" id="CHEBI:15377"/>
        <dbReference type="ChEBI" id="CHEBI:28938"/>
        <dbReference type="ChEBI" id="CHEBI:57845"/>
        <dbReference type="ChEBI" id="CHEBI:58126"/>
        <dbReference type="EC" id="2.5.1.61"/>
    </reaction>
</comment>
<dbReference type="InterPro" id="IPR022417">
    <property type="entry name" value="Porphobilin_deaminase_N"/>
</dbReference>
<dbReference type="AlphaFoldDB" id="A0A1C7D7F5"/>
<comment type="subunit">
    <text evidence="4 8">Monomer.</text>
</comment>
<feature type="modified residue" description="S-(dipyrrolylmethanemethyl)cysteine" evidence="8">
    <location>
        <position position="246"/>
    </location>
</feature>
<dbReference type="STRING" id="645517.A6F65_01058"/>
<evidence type="ECO:0000256" key="5">
    <source>
        <dbReference type="ARBA" id="ARBA00022679"/>
    </source>
</evidence>
<sequence length="313" mass="32856">MADIPRNHPVLRLGTRQSPLAMAQARETANRLCAAHGWAEGAVELVPVVASGDKIQDRPLAEIGGKALWTKELDAWLAAGEIDASVHSLKDVETLRPEQFTLGAILERADRRDRLLGAASIRAIPQGAVVGTSAPRRAAQLLHARPDCKVVTFRGNVATRMAKLASGEADATFLAAAGLERLGESGVGTPLDAQDWLPAPSQGAIAVECRSDDQEVRALLSAIDHAATRAEVLAERALLEALGGTCHSPIAVLCEQDGDALAMRAAIYSADGADRTEGEARFAAGDLDAPRALGRDLLARATPAIRALFGGEP</sequence>
<comment type="function">
    <text evidence="1 8">Tetrapolymerization of the monopyrrole PBG into the hydroxymethylbilane pre-uroporphyrinogen in several discrete steps.</text>
</comment>
<dbReference type="GO" id="GO:0006782">
    <property type="term" value="P:protoporphyrinogen IX biosynthetic process"/>
    <property type="evidence" value="ECO:0007669"/>
    <property type="project" value="UniProtKB-UniRule"/>
</dbReference>
<keyword evidence="5 8" id="KW-0808">Transferase</keyword>
<dbReference type="Proteomes" id="UP000092698">
    <property type="component" value="Chromosome"/>
</dbReference>
<dbReference type="Gene3D" id="3.30.160.40">
    <property type="entry name" value="Porphobilinogen deaminase, C-terminal domain"/>
    <property type="match status" value="1"/>
</dbReference>
<evidence type="ECO:0000313" key="11">
    <source>
        <dbReference type="EMBL" id="ANU07367.1"/>
    </source>
</evidence>
<dbReference type="RefSeq" id="WP_083989252.1">
    <property type="nucleotide sequence ID" value="NZ_CP016545.1"/>
</dbReference>
<comment type="similarity">
    <text evidence="3 8">Belongs to the HMBS family.</text>
</comment>
<protein>
    <recommendedName>
        <fullName evidence="8">Porphobilinogen deaminase</fullName>
        <shortName evidence="8">PBG</shortName>
        <ecNumber evidence="8">2.5.1.61</ecNumber>
    </recommendedName>
    <alternativeName>
        <fullName evidence="8">Hydroxymethylbilane synthase</fullName>
        <shortName evidence="8">HMBS</shortName>
    </alternativeName>
    <alternativeName>
        <fullName evidence="8">Pre-uroporphyrinogen synthase</fullName>
    </alternativeName>
</protein>
<dbReference type="Pfam" id="PF03900">
    <property type="entry name" value="Porphobil_deamC"/>
    <property type="match status" value="1"/>
</dbReference>
<dbReference type="Pfam" id="PF01379">
    <property type="entry name" value="Porphobil_deam"/>
    <property type="match status" value="1"/>
</dbReference>
<evidence type="ECO:0000256" key="3">
    <source>
        <dbReference type="ARBA" id="ARBA00005638"/>
    </source>
</evidence>
<evidence type="ECO:0000259" key="9">
    <source>
        <dbReference type="Pfam" id="PF01379"/>
    </source>
</evidence>
<evidence type="ECO:0000313" key="12">
    <source>
        <dbReference type="Proteomes" id="UP000092698"/>
    </source>
</evidence>
<dbReference type="InterPro" id="IPR022418">
    <property type="entry name" value="Porphobilinogen_deaminase_C"/>
</dbReference>
<dbReference type="FunFam" id="3.40.190.10:FF:000005">
    <property type="entry name" value="Porphobilinogen deaminase"/>
    <property type="match status" value="1"/>
</dbReference>
<dbReference type="OrthoDB" id="9810298at2"/>
<dbReference type="HAMAP" id="MF_00260">
    <property type="entry name" value="Porphobil_deam"/>
    <property type="match status" value="1"/>
</dbReference>
<evidence type="ECO:0000256" key="2">
    <source>
        <dbReference type="ARBA" id="ARBA00004735"/>
    </source>
</evidence>
<dbReference type="PRINTS" id="PR00151">
    <property type="entry name" value="PORPHBDMNASE"/>
</dbReference>
<dbReference type="EMBL" id="CP016545">
    <property type="protein sequence ID" value="ANU07367.1"/>
    <property type="molecule type" value="Genomic_DNA"/>
</dbReference>
<gene>
    <name evidence="8 11" type="primary">hemC</name>
    <name evidence="11" type="ORF">A6F65_01058</name>
</gene>
<dbReference type="InterPro" id="IPR036803">
    <property type="entry name" value="Porphobilinogen_deaminase_C_sf"/>
</dbReference>
<keyword evidence="12" id="KW-1185">Reference proteome</keyword>
<evidence type="ECO:0000256" key="8">
    <source>
        <dbReference type="HAMAP-Rule" id="MF_00260"/>
    </source>
</evidence>
<dbReference type="PANTHER" id="PTHR11557:SF0">
    <property type="entry name" value="PORPHOBILINOGEN DEAMINASE"/>
    <property type="match status" value="1"/>
</dbReference>
<evidence type="ECO:0000256" key="7">
    <source>
        <dbReference type="ARBA" id="ARBA00048169"/>
    </source>
</evidence>
<comment type="miscellaneous">
    <text evidence="8">The porphobilinogen subunits are added to the dipyrromethane group.</text>
</comment>
<comment type="pathway">
    <text evidence="2">Porphyrin-containing compound metabolism; protoporphyrin-IX biosynthesis; coproporphyrinogen-III from 5-aminolevulinate: step 2/4.</text>
</comment>
<accession>A0A1C7D7F5</accession>
<evidence type="ECO:0000256" key="1">
    <source>
        <dbReference type="ARBA" id="ARBA00002869"/>
    </source>
</evidence>
<dbReference type="PANTHER" id="PTHR11557">
    <property type="entry name" value="PORPHOBILINOGEN DEAMINASE"/>
    <property type="match status" value="1"/>
</dbReference>